<gene>
    <name evidence="4" type="ORF">OJF2_28480</name>
</gene>
<evidence type="ECO:0000259" key="3">
    <source>
        <dbReference type="Pfam" id="PF07593"/>
    </source>
</evidence>
<dbReference type="Gene3D" id="2.130.10.130">
    <property type="entry name" value="Integrin alpha, N-terminal"/>
    <property type="match status" value="3"/>
</dbReference>
<dbReference type="Pfam" id="PF07593">
    <property type="entry name" value="UnbV_ASPIC"/>
    <property type="match status" value="1"/>
</dbReference>
<dbReference type="SUPFAM" id="SSF69318">
    <property type="entry name" value="Integrin alpha N-terminal domain"/>
    <property type="match status" value="1"/>
</dbReference>
<dbReference type="InterPro" id="IPR011990">
    <property type="entry name" value="TPR-like_helical_dom_sf"/>
</dbReference>
<dbReference type="InterPro" id="IPR027039">
    <property type="entry name" value="Crtac1"/>
</dbReference>
<dbReference type="PANTHER" id="PTHR16026">
    <property type="entry name" value="CARTILAGE ACIDIC PROTEIN 1"/>
    <property type="match status" value="1"/>
</dbReference>
<evidence type="ECO:0000313" key="4">
    <source>
        <dbReference type="EMBL" id="QEH34312.1"/>
    </source>
</evidence>
<reference evidence="4 5" key="1">
    <citation type="submission" date="2019-08" db="EMBL/GenBank/DDBJ databases">
        <title>Deep-cultivation of Planctomycetes and their phenomic and genomic characterization uncovers novel biology.</title>
        <authorList>
            <person name="Wiegand S."/>
            <person name="Jogler M."/>
            <person name="Boedeker C."/>
            <person name="Pinto D."/>
            <person name="Vollmers J."/>
            <person name="Rivas-Marin E."/>
            <person name="Kohn T."/>
            <person name="Peeters S.H."/>
            <person name="Heuer A."/>
            <person name="Rast P."/>
            <person name="Oberbeckmann S."/>
            <person name="Bunk B."/>
            <person name="Jeske O."/>
            <person name="Meyerdierks A."/>
            <person name="Storesund J.E."/>
            <person name="Kallscheuer N."/>
            <person name="Luecker S."/>
            <person name="Lage O.M."/>
            <person name="Pohl T."/>
            <person name="Merkel B.J."/>
            <person name="Hornburger P."/>
            <person name="Mueller R.-W."/>
            <person name="Bruemmer F."/>
            <person name="Labrenz M."/>
            <person name="Spormann A.M."/>
            <person name="Op den Camp H."/>
            <person name="Overmann J."/>
            <person name="Amann R."/>
            <person name="Jetten M.S.M."/>
            <person name="Mascher T."/>
            <person name="Medema M.H."/>
            <person name="Devos D.P."/>
            <person name="Kaster A.-K."/>
            <person name="Ovreas L."/>
            <person name="Rohde M."/>
            <person name="Galperin M.Y."/>
            <person name="Jogler C."/>
        </authorList>
    </citation>
    <scope>NUCLEOTIDE SEQUENCE [LARGE SCALE GENOMIC DNA]</scope>
    <source>
        <strain evidence="4 5">OJF2</strain>
    </source>
</reference>
<feature type="domain" description="ASPIC/UnbV" evidence="3">
    <location>
        <begin position="886"/>
        <end position="952"/>
    </location>
</feature>
<evidence type="ECO:0000256" key="2">
    <source>
        <dbReference type="SAM" id="MobiDB-lite"/>
    </source>
</evidence>
<dbReference type="AlphaFoldDB" id="A0A5B9W0Y8"/>
<dbReference type="OrthoDB" id="5287961at2"/>
<dbReference type="Pfam" id="PF13517">
    <property type="entry name" value="FG-GAP_3"/>
    <property type="match status" value="2"/>
</dbReference>
<dbReference type="EMBL" id="CP042997">
    <property type="protein sequence ID" value="QEH34312.1"/>
    <property type="molecule type" value="Genomic_DNA"/>
</dbReference>
<organism evidence="4 5">
    <name type="scientific">Aquisphaera giovannonii</name>
    <dbReference type="NCBI Taxonomy" id="406548"/>
    <lineage>
        <taxon>Bacteria</taxon>
        <taxon>Pseudomonadati</taxon>
        <taxon>Planctomycetota</taxon>
        <taxon>Planctomycetia</taxon>
        <taxon>Isosphaerales</taxon>
        <taxon>Isosphaeraceae</taxon>
        <taxon>Aquisphaera</taxon>
    </lineage>
</organism>
<dbReference type="PANTHER" id="PTHR16026:SF0">
    <property type="entry name" value="CARTILAGE ACIDIC PROTEIN 1"/>
    <property type="match status" value="1"/>
</dbReference>
<sequence length="969" mass="103933">MAVASLALAGYLGVAAWNAQRLEGELRLAAADMEAGRLSTARQRLVSLSERWPGRDEVWLQLGLCEAARGNAAATLSTLSRIPTVSRLYARAAGPMSQAAIGLGRIGEAERILATVEDLPGPDGDALCRTRVILLGQLGRTDEAARLLEARWRLAAGPPPAAEAVRLGILRDHIGLDLEPFPLQMNLSILKAGGRAPDGADEVLLTLARAHLATRSGAFDEARSALEPLLARPQGDLDAWKAWLRWAVAAARPDEARRAAAELPASSFGAAELASLQAWFAAGRRDHAAERRALERLIELDPGREEALLRLSVLAREQGDRAAADRYRARKDELDRARDRYLALYREQALADHLDEMAELAGRLGRRFEARAFREISASRQPGGAPAPSASSPDVPANRPPGVTLAEALGMTEREAGAGTSPWIPDDRTWRGLPAFVERSRDANLGGFVFDNGTTPMHQLPEMASGGVALLDHDGDGRLDIYLVQGGAFPPGPGRGRSADRLYRNRGDGTFEDATARSRLAEMPGGYGHAAAVGDYDNDGHPDLFVTRWRSYALYHNRGDGTFEDATGQAGLDGDRDWPTSAAFADLDNDGDLDLYVCHYGVWDPEHPKVCKDPSGAIVMACNPREIDAMPDHVFRNDAGRFVDVTREAGMEEREGRGLGVVAADLDGDGLIDLFVANDTTANYFWRNMGGFRFEERAHLAGLAANAAGGFQAGMGVACGDADGDGRPDVAVTNFYDESTTLYGNLGDGFFADRGPAAGLAAPTRYRLGFGISFLDANNDGRLDLLIANGHVSDIRPLFPFAMPIQLFLGDSLGRFAEIPAESDSPFRVPHVGRGLAVGDLDDDGLVDALIVAQNEPPVLLKNESRLPDAHYLSIRLRGVRSNRDGVGALVTVEAGGRRWSATRPGGGSYASASDGRLHFGLGAAATAEKVTVRWPSGREDRFEGLKADAAYELVEAATAARRISPPRP</sequence>
<dbReference type="KEGG" id="agv:OJF2_28480"/>
<dbReference type="RefSeq" id="WP_148594250.1">
    <property type="nucleotide sequence ID" value="NZ_CP042997.1"/>
</dbReference>
<evidence type="ECO:0000313" key="5">
    <source>
        <dbReference type="Proteomes" id="UP000324233"/>
    </source>
</evidence>
<dbReference type="Proteomes" id="UP000324233">
    <property type="component" value="Chromosome"/>
</dbReference>
<protein>
    <submittedName>
        <fullName evidence="4">FG-GAP repeat protein</fullName>
    </submittedName>
</protein>
<dbReference type="InterPro" id="IPR028994">
    <property type="entry name" value="Integrin_alpha_N"/>
</dbReference>
<dbReference type="InterPro" id="IPR011519">
    <property type="entry name" value="UnbV_ASPIC"/>
</dbReference>
<keyword evidence="5" id="KW-1185">Reference proteome</keyword>
<accession>A0A5B9W0Y8</accession>
<dbReference type="InterPro" id="IPR013517">
    <property type="entry name" value="FG-GAP"/>
</dbReference>
<evidence type="ECO:0000256" key="1">
    <source>
        <dbReference type="ARBA" id="ARBA00022729"/>
    </source>
</evidence>
<dbReference type="SUPFAM" id="SSF48452">
    <property type="entry name" value="TPR-like"/>
    <property type="match status" value="1"/>
</dbReference>
<proteinExistence type="predicted"/>
<feature type="region of interest" description="Disordered" evidence="2">
    <location>
        <begin position="377"/>
        <end position="401"/>
    </location>
</feature>
<keyword evidence="1" id="KW-0732">Signal</keyword>
<dbReference type="Gene3D" id="1.25.40.10">
    <property type="entry name" value="Tetratricopeptide repeat domain"/>
    <property type="match status" value="2"/>
</dbReference>
<name>A0A5B9W0Y8_9BACT</name>
<feature type="compositionally biased region" description="Low complexity" evidence="2">
    <location>
        <begin position="378"/>
        <end position="397"/>
    </location>
</feature>